<dbReference type="STRING" id="946122.A0A0C2WP27"/>
<accession>A0A0C2WP27</accession>
<proteinExistence type="predicted"/>
<feature type="compositionally biased region" description="Polar residues" evidence="1">
    <location>
        <begin position="1"/>
        <end position="13"/>
    </location>
</feature>
<feature type="region of interest" description="Disordered" evidence="1">
    <location>
        <begin position="162"/>
        <end position="300"/>
    </location>
</feature>
<protein>
    <submittedName>
        <fullName evidence="2">Uncharacterized protein</fullName>
    </submittedName>
</protein>
<name>A0A0C2WP27_AMAMK</name>
<dbReference type="Proteomes" id="UP000054549">
    <property type="component" value="Unassembled WGS sequence"/>
</dbReference>
<gene>
    <name evidence="2" type="ORF">M378DRAFT_15854</name>
</gene>
<keyword evidence="3" id="KW-1185">Reference proteome</keyword>
<reference evidence="2 3" key="1">
    <citation type="submission" date="2014-04" db="EMBL/GenBank/DDBJ databases">
        <title>Evolutionary Origins and Diversification of the Mycorrhizal Mutualists.</title>
        <authorList>
            <consortium name="DOE Joint Genome Institute"/>
            <consortium name="Mycorrhizal Genomics Consortium"/>
            <person name="Kohler A."/>
            <person name="Kuo A."/>
            <person name="Nagy L.G."/>
            <person name="Floudas D."/>
            <person name="Copeland A."/>
            <person name="Barry K.W."/>
            <person name="Cichocki N."/>
            <person name="Veneault-Fourrey C."/>
            <person name="LaButti K."/>
            <person name="Lindquist E.A."/>
            <person name="Lipzen A."/>
            <person name="Lundell T."/>
            <person name="Morin E."/>
            <person name="Murat C."/>
            <person name="Riley R."/>
            <person name="Ohm R."/>
            <person name="Sun H."/>
            <person name="Tunlid A."/>
            <person name="Henrissat B."/>
            <person name="Grigoriev I.V."/>
            <person name="Hibbett D.S."/>
            <person name="Martin F."/>
        </authorList>
    </citation>
    <scope>NUCLEOTIDE SEQUENCE [LARGE SCALE GENOMIC DNA]</scope>
    <source>
        <strain evidence="2 3">Koide BX008</strain>
    </source>
</reference>
<dbReference type="HOGENOM" id="CLU_927396_0_0_1"/>
<feature type="compositionally biased region" description="Polar residues" evidence="1">
    <location>
        <begin position="178"/>
        <end position="187"/>
    </location>
</feature>
<evidence type="ECO:0000256" key="1">
    <source>
        <dbReference type="SAM" id="MobiDB-lite"/>
    </source>
</evidence>
<dbReference type="InParanoid" id="A0A0C2WP27"/>
<dbReference type="EMBL" id="KN818350">
    <property type="protein sequence ID" value="KIL57983.1"/>
    <property type="molecule type" value="Genomic_DNA"/>
</dbReference>
<feature type="region of interest" description="Disordered" evidence="1">
    <location>
        <begin position="1"/>
        <end position="20"/>
    </location>
</feature>
<dbReference type="AlphaFoldDB" id="A0A0C2WP27"/>
<organism evidence="2 3">
    <name type="scientific">Amanita muscaria (strain Koide BX008)</name>
    <dbReference type="NCBI Taxonomy" id="946122"/>
    <lineage>
        <taxon>Eukaryota</taxon>
        <taxon>Fungi</taxon>
        <taxon>Dikarya</taxon>
        <taxon>Basidiomycota</taxon>
        <taxon>Agaricomycotina</taxon>
        <taxon>Agaricomycetes</taxon>
        <taxon>Agaricomycetidae</taxon>
        <taxon>Agaricales</taxon>
        <taxon>Pluteineae</taxon>
        <taxon>Amanitaceae</taxon>
        <taxon>Amanita</taxon>
    </lineage>
</organism>
<evidence type="ECO:0000313" key="2">
    <source>
        <dbReference type="EMBL" id="KIL57983.1"/>
    </source>
</evidence>
<sequence>MLSNQGLYSNSGQLAHKGSHIGPQTYVNYPVNGSSQMQINSYPSPEYLSLIGNAPAEALISSANDAYMRIHTEKNELAQEGNQLNDVRGSAESRKPADAEPKIAEPGKAVSKALEGLWLRLRASKAAAVAVERACTTIDAQEAPITAPTLLTTPTLTVIPPDPVHIDPSIPGSLPITPATSQASFPPSTAPPSESERQSDQDKPSVSSKGRNKHKRCKNSAQDNAQTDEHGMYQDVNVMEIDSDSPDPSKKNKNKNAKADIDHFFQPIVHIKGEKRGQRRNGDDGNNKTTVDLVDEHTTL</sequence>
<feature type="compositionally biased region" description="Basic and acidic residues" evidence="1">
    <location>
        <begin position="194"/>
        <end position="203"/>
    </location>
</feature>
<evidence type="ECO:0000313" key="3">
    <source>
        <dbReference type="Proteomes" id="UP000054549"/>
    </source>
</evidence>
<feature type="compositionally biased region" description="Basic and acidic residues" evidence="1">
    <location>
        <begin position="271"/>
        <end position="286"/>
    </location>
</feature>